<dbReference type="RefSeq" id="WP_131455689.1">
    <property type="nucleotide sequence ID" value="NZ_CP021130.1"/>
</dbReference>
<accession>A0ABM6WJA2</accession>
<gene>
    <name evidence="1" type="ORF">Mtai_v1c18150</name>
</gene>
<dbReference type="Proteomes" id="UP000263013">
    <property type="component" value="Chromosome"/>
</dbReference>
<sequence length="158" mass="18821">MSINNNRNRRTYYLNQEVQVWLLERILELRRRGITADNSAIFRAIANHFLQMRDSDPDAYQRLLERIKRTKRTSREKISFYVKTPHVLLPLDIRRDLLLMGTDTEQSTIVQGLFDAIAERFEQDEKFRESFFQAVLEEIPELDGRGRRQRVTEPLPEA</sequence>
<name>A0ABM6WJA2_9DEIN</name>
<reference evidence="1 2" key="1">
    <citation type="submission" date="2017-05" db="EMBL/GenBank/DDBJ databases">
        <title>Complete genome sequence of Meiothermus taiwanensis WR-220.</title>
        <authorList>
            <person name="Wu W.-L."/>
            <person name="Lo W.-S."/>
            <person name="Kuo C.-H."/>
            <person name="Wu S.-H."/>
        </authorList>
    </citation>
    <scope>NUCLEOTIDE SEQUENCE [LARGE SCALE GENOMIC DNA]</scope>
    <source>
        <strain evidence="1 2">WR-220</strain>
    </source>
</reference>
<organism evidence="1 2">
    <name type="scientific">Meiothermus taiwanensis WR-220</name>
    <dbReference type="NCBI Taxonomy" id="1339250"/>
    <lineage>
        <taxon>Bacteria</taxon>
        <taxon>Thermotogati</taxon>
        <taxon>Deinococcota</taxon>
        <taxon>Deinococci</taxon>
        <taxon>Thermales</taxon>
        <taxon>Thermaceae</taxon>
        <taxon>Meiothermus</taxon>
    </lineage>
</organism>
<evidence type="ECO:0000313" key="2">
    <source>
        <dbReference type="Proteomes" id="UP000263013"/>
    </source>
</evidence>
<protein>
    <submittedName>
        <fullName evidence="1">Uncharacterized protein</fullName>
    </submittedName>
</protein>
<dbReference type="EMBL" id="CP021130">
    <property type="protein sequence ID" value="AWR87049.1"/>
    <property type="molecule type" value="Genomic_DNA"/>
</dbReference>
<evidence type="ECO:0000313" key="1">
    <source>
        <dbReference type="EMBL" id="AWR87049.1"/>
    </source>
</evidence>
<keyword evidence="2" id="KW-1185">Reference proteome</keyword>
<proteinExistence type="predicted"/>